<dbReference type="Proteomes" id="UP000288168">
    <property type="component" value="Unassembled WGS sequence"/>
</dbReference>
<dbReference type="InterPro" id="IPR050815">
    <property type="entry name" value="TF_fung"/>
</dbReference>
<keyword evidence="5" id="KW-0539">Nucleus</keyword>
<dbReference type="Gene3D" id="4.10.240.10">
    <property type="entry name" value="Zn(2)-C6 fungal-type DNA-binding domain"/>
    <property type="match status" value="1"/>
</dbReference>
<dbReference type="EMBL" id="NKCI01000135">
    <property type="protein sequence ID" value="RSL52451.1"/>
    <property type="molecule type" value="Genomic_DNA"/>
</dbReference>
<dbReference type="OrthoDB" id="3862662at2759"/>
<dbReference type="SMART" id="SM00066">
    <property type="entry name" value="GAL4"/>
    <property type="match status" value="1"/>
</dbReference>
<dbReference type="Pfam" id="PF00172">
    <property type="entry name" value="Zn_clus"/>
    <property type="match status" value="1"/>
</dbReference>
<evidence type="ECO:0000256" key="6">
    <source>
        <dbReference type="SAM" id="MobiDB-lite"/>
    </source>
</evidence>
<keyword evidence="9" id="KW-1185">Reference proteome</keyword>
<sequence length="210" mass="23650">MTDSDAAGGEAERLLNPIACGHCRQRKRKCDRQLPHCLQCSHDPSNCHYPEQNKRGIPIGFITRLESRLAETEEALFQVLQSLENNPDNARVSLKPPSQRKADRIREWDTLPLKSLDDIKTWFQSKSEPGNSMAPPLRVAQTEFNLPVQRMVVTPELSASITDPQSSERTTSPLQDMGSESLLDASWDGSSDTTMSKAKSLEQRHPNMYF</sequence>
<evidence type="ECO:0000259" key="7">
    <source>
        <dbReference type="PROSITE" id="PS50048"/>
    </source>
</evidence>
<feature type="domain" description="Zn(2)-C6 fungal-type" evidence="7">
    <location>
        <begin position="19"/>
        <end position="49"/>
    </location>
</feature>
<evidence type="ECO:0000256" key="1">
    <source>
        <dbReference type="ARBA" id="ARBA00004123"/>
    </source>
</evidence>
<protein>
    <recommendedName>
        <fullName evidence="7">Zn(2)-C6 fungal-type domain-containing protein</fullName>
    </recommendedName>
</protein>
<feature type="compositionally biased region" description="Basic and acidic residues" evidence="6">
    <location>
        <begin position="199"/>
        <end position="210"/>
    </location>
</feature>
<dbReference type="InterPro" id="IPR001138">
    <property type="entry name" value="Zn2Cys6_DnaBD"/>
</dbReference>
<keyword evidence="3" id="KW-0805">Transcription regulation</keyword>
<dbReference type="CDD" id="cd00067">
    <property type="entry name" value="GAL4"/>
    <property type="match status" value="1"/>
</dbReference>
<comment type="subcellular location">
    <subcellularLocation>
        <location evidence="1">Nucleus</location>
    </subcellularLocation>
</comment>
<evidence type="ECO:0000256" key="3">
    <source>
        <dbReference type="ARBA" id="ARBA00023015"/>
    </source>
</evidence>
<evidence type="ECO:0000256" key="4">
    <source>
        <dbReference type="ARBA" id="ARBA00023163"/>
    </source>
</evidence>
<dbReference type="PANTHER" id="PTHR47338">
    <property type="entry name" value="ZN(II)2CYS6 TRANSCRIPTION FACTOR (EUROFUNG)-RELATED"/>
    <property type="match status" value="1"/>
</dbReference>
<dbReference type="PANTHER" id="PTHR47338:SF20">
    <property type="entry name" value="ZN(II)2CYS6 TRANSCRIPTION FACTOR (EUROFUNG)"/>
    <property type="match status" value="1"/>
</dbReference>
<dbReference type="PROSITE" id="PS00463">
    <property type="entry name" value="ZN2_CY6_FUNGAL_1"/>
    <property type="match status" value="1"/>
</dbReference>
<dbReference type="SUPFAM" id="SSF57701">
    <property type="entry name" value="Zn2/Cys6 DNA-binding domain"/>
    <property type="match status" value="1"/>
</dbReference>
<feature type="compositionally biased region" description="Polar residues" evidence="6">
    <location>
        <begin position="157"/>
        <end position="174"/>
    </location>
</feature>
<dbReference type="PROSITE" id="PS50048">
    <property type="entry name" value="ZN2_CY6_FUNGAL_2"/>
    <property type="match status" value="1"/>
</dbReference>
<evidence type="ECO:0000313" key="8">
    <source>
        <dbReference type="EMBL" id="RSL52451.1"/>
    </source>
</evidence>
<name>A0A428PHD0_9HYPO</name>
<evidence type="ECO:0000256" key="5">
    <source>
        <dbReference type="ARBA" id="ARBA00023242"/>
    </source>
</evidence>
<keyword evidence="4" id="KW-0804">Transcription</keyword>
<dbReference type="GO" id="GO:0008270">
    <property type="term" value="F:zinc ion binding"/>
    <property type="evidence" value="ECO:0007669"/>
    <property type="project" value="InterPro"/>
</dbReference>
<dbReference type="AlphaFoldDB" id="A0A428PHD0"/>
<comment type="caution">
    <text evidence="8">The sequence shown here is derived from an EMBL/GenBank/DDBJ whole genome shotgun (WGS) entry which is preliminary data.</text>
</comment>
<evidence type="ECO:0000313" key="9">
    <source>
        <dbReference type="Proteomes" id="UP000288168"/>
    </source>
</evidence>
<reference evidence="8 9" key="1">
    <citation type="submission" date="2017-06" db="EMBL/GenBank/DDBJ databases">
        <title>Comparative genomic analysis of Ambrosia Fusariam Clade fungi.</title>
        <authorList>
            <person name="Stajich J.E."/>
            <person name="Carrillo J."/>
            <person name="Kijimoto T."/>
            <person name="Eskalen A."/>
            <person name="O'Donnell K."/>
            <person name="Kasson M."/>
        </authorList>
    </citation>
    <scope>NUCLEOTIDE SEQUENCE [LARGE SCALE GENOMIC DNA]</scope>
    <source>
        <strain evidence="8 9">NRRL62584</strain>
    </source>
</reference>
<feature type="region of interest" description="Disordered" evidence="6">
    <location>
        <begin position="157"/>
        <end position="210"/>
    </location>
</feature>
<evidence type="ECO:0000256" key="2">
    <source>
        <dbReference type="ARBA" id="ARBA00022723"/>
    </source>
</evidence>
<dbReference type="InterPro" id="IPR036864">
    <property type="entry name" value="Zn2-C6_fun-type_DNA-bd_sf"/>
</dbReference>
<accession>A0A428PHD0</accession>
<gene>
    <name evidence="8" type="ORF">CEP54_010915</name>
</gene>
<organism evidence="8 9">
    <name type="scientific">Fusarium duplospermum</name>
    <dbReference type="NCBI Taxonomy" id="1325734"/>
    <lineage>
        <taxon>Eukaryota</taxon>
        <taxon>Fungi</taxon>
        <taxon>Dikarya</taxon>
        <taxon>Ascomycota</taxon>
        <taxon>Pezizomycotina</taxon>
        <taxon>Sordariomycetes</taxon>
        <taxon>Hypocreomycetidae</taxon>
        <taxon>Hypocreales</taxon>
        <taxon>Nectriaceae</taxon>
        <taxon>Fusarium</taxon>
        <taxon>Fusarium solani species complex</taxon>
    </lineage>
</organism>
<keyword evidence="2" id="KW-0479">Metal-binding</keyword>
<dbReference type="GO" id="GO:0005634">
    <property type="term" value="C:nucleus"/>
    <property type="evidence" value="ECO:0007669"/>
    <property type="project" value="UniProtKB-SubCell"/>
</dbReference>
<dbReference type="GO" id="GO:0000981">
    <property type="term" value="F:DNA-binding transcription factor activity, RNA polymerase II-specific"/>
    <property type="evidence" value="ECO:0007669"/>
    <property type="project" value="InterPro"/>
</dbReference>
<feature type="compositionally biased region" description="Polar residues" evidence="6">
    <location>
        <begin position="188"/>
        <end position="197"/>
    </location>
</feature>
<proteinExistence type="predicted"/>